<keyword evidence="11 14" id="KW-0408">Iron</keyword>
<evidence type="ECO:0000256" key="2">
    <source>
        <dbReference type="ARBA" id="ARBA00005073"/>
    </source>
</evidence>
<comment type="pathway">
    <text evidence="2 14 15">Porphyrin-containing compound metabolism; protoporphyrin-IX biosynthesis; protoporphyrin-IX from protoporphyrinogen-IX: step 1/1.</text>
</comment>
<keyword evidence="5 14" id="KW-1003">Cell membrane</keyword>
<feature type="transmembrane region" description="Helical" evidence="14">
    <location>
        <begin position="49"/>
        <end position="76"/>
    </location>
</feature>
<evidence type="ECO:0000256" key="5">
    <source>
        <dbReference type="ARBA" id="ARBA00022475"/>
    </source>
</evidence>
<comment type="catalytic activity">
    <reaction evidence="13 14 15">
        <text>protoporphyrinogen IX + 3 A = protoporphyrin IX + 3 AH2</text>
        <dbReference type="Rhea" id="RHEA:62000"/>
        <dbReference type="ChEBI" id="CHEBI:13193"/>
        <dbReference type="ChEBI" id="CHEBI:17499"/>
        <dbReference type="ChEBI" id="CHEBI:57306"/>
        <dbReference type="ChEBI" id="CHEBI:57307"/>
    </reaction>
</comment>
<organism evidence="16 17">
    <name type="scientific">Moraxella porci DSM 25326</name>
    <dbReference type="NCBI Taxonomy" id="573983"/>
    <lineage>
        <taxon>Bacteria</taxon>
        <taxon>Pseudomonadati</taxon>
        <taxon>Pseudomonadota</taxon>
        <taxon>Gammaproteobacteria</taxon>
        <taxon>Moraxellales</taxon>
        <taxon>Moraxellaceae</taxon>
        <taxon>Moraxella</taxon>
    </lineage>
</organism>
<evidence type="ECO:0000256" key="15">
    <source>
        <dbReference type="PIRNR" id="PIRNR004638"/>
    </source>
</evidence>
<dbReference type="GO" id="GO:0046872">
    <property type="term" value="F:metal ion binding"/>
    <property type="evidence" value="ECO:0007669"/>
    <property type="project" value="UniProtKB-UniRule"/>
</dbReference>
<keyword evidence="8 14" id="KW-0479">Metal-binding</keyword>
<evidence type="ECO:0000313" key="17">
    <source>
        <dbReference type="Proteomes" id="UP000190683"/>
    </source>
</evidence>
<keyword evidence="12 14" id="KW-0472">Membrane</keyword>
<comment type="cofactor">
    <cofactor evidence="14 15">
        <name>heme b</name>
        <dbReference type="ChEBI" id="CHEBI:60344"/>
    </cofactor>
    <text evidence="14 15">Binds 1 heme b (iron(II)-protoporphyrin IX) group per subunit.</text>
</comment>
<feature type="transmembrane region" description="Helical" evidence="14">
    <location>
        <begin position="116"/>
        <end position="138"/>
    </location>
</feature>
<dbReference type="EMBL" id="MUYV01000006">
    <property type="protein sequence ID" value="OOS25066.1"/>
    <property type="molecule type" value="Genomic_DNA"/>
</dbReference>
<dbReference type="Pfam" id="PF03653">
    <property type="entry name" value="UPF0093"/>
    <property type="match status" value="1"/>
</dbReference>
<dbReference type="PANTHER" id="PTHR40255:SF1">
    <property type="entry name" value="PROTOPORPHYRINOGEN IX OXIDASE"/>
    <property type="match status" value="1"/>
</dbReference>
<evidence type="ECO:0000256" key="9">
    <source>
        <dbReference type="ARBA" id="ARBA00022989"/>
    </source>
</evidence>
<keyword evidence="10 14" id="KW-0560">Oxidoreductase</keyword>
<evidence type="ECO:0000313" key="16">
    <source>
        <dbReference type="EMBL" id="OOS25066.1"/>
    </source>
</evidence>
<evidence type="ECO:0000256" key="4">
    <source>
        <dbReference type="ARBA" id="ARBA00017504"/>
    </source>
</evidence>
<dbReference type="Proteomes" id="UP000190683">
    <property type="component" value="Unassembled WGS sequence"/>
</dbReference>
<evidence type="ECO:0000256" key="13">
    <source>
        <dbReference type="ARBA" id="ARBA00048390"/>
    </source>
</evidence>
<proteinExistence type="inferred from homology"/>
<dbReference type="AlphaFoldDB" id="A0A1T0CRU0"/>
<dbReference type="HAMAP" id="MF_02239">
    <property type="entry name" value="HemJ"/>
    <property type="match status" value="1"/>
</dbReference>
<protein>
    <recommendedName>
        <fullName evidence="4 14">Protoporphyrinogen IX oxidase</fullName>
        <shortName evidence="14">PPO</shortName>
        <ecNumber evidence="14 15">1.3.99.-</ecNumber>
    </recommendedName>
</protein>
<dbReference type="GO" id="GO:0005886">
    <property type="term" value="C:plasma membrane"/>
    <property type="evidence" value="ECO:0007669"/>
    <property type="project" value="UniProtKB-SubCell"/>
</dbReference>
<keyword evidence="17" id="KW-1185">Reference proteome</keyword>
<dbReference type="STRING" id="573983.B0681_06150"/>
<comment type="similarity">
    <text evidence="3 14 15">Belongs to the HemJ family.</text>
</comment>
<accession>A0A1T0CRU0</accession>
<comment type="subcellular location">
    <subcellularLocation>
        <location evidence="1 14">Cell membrane</location>
        <topology evidence="1 14">Multi-pass membrane protein</topology>
    </subcellularLocation>
</comment>
<sequence>MLEYIRAFHIIGMVCWFAGIFYLPRLFVYHAMSDDAISQERFVVMERKLYRGIMTPAMIFTWACGLLMIGLAPSIYLTQGWLHAKLVLVALLTIYHLSCGHFRVRLMDNPKFKSHVYWRWFNEIPVFILIAVVILAVVKPL</sequence>
<evidence type="ECO:0000256" key="1">
    <source>
        <dbReference type="ARBA" id="ARBA00004651"/>
    </source>
</evidence>
<comment type="caution">
    <text evidence="16">The sequence shown here is derived from an EMBL/GenBank/DDBJ whole genome shotgun (WGS) entry which is preliminary data.</text>
</comment>
<feature type="binding site" description="axial binding residue" evidence="14">
    <location>
        <position position="9"/>
    </location>
    <ligand>
        <name>heme</name>
        <dbReference type="ChEBI" id="CHEBI:30413"/>
    </ligand>
    <ligandPart>
        <name>Fe</name>
        <dbReference type="ChEBI" id="CHEBI:18248"/>
    </ligandPart>
</feature>
<comment type="subunit">
    <text evidence="14">Homodimer.</text>
</comment>
<feature type="binding site" description="axial binding residue" evidence="14">
    <location>
        <position position="85"/>
    </location>
    <ligand>
        <name>heme</name>
        <dbReference type="ChEBI" id="CHEBI:30413"/>
    </ligand>
    <ligandPart>
        <name>Fe</name>
        <dbReference type="ChEBI" id="CHEBI:18248"/>
    </ligandPart>
</feature>
<dbReference type="InterPro" id="IPR005265">
    <property type="entry name" value="HemJ-like"/>
</dbReference>
<evidence type="ECO:0000256" key="6">
    <source>
        <dbReference type="ARBA" id="ARBA00022617"/>
    </source>
</evidence>
<evidence type="ECO:0000256" key="7">
    <source>
        <dbReference type="ARBA" id="ARBA00022692"/>
    </source>
</evidence>
<dbReference type="GO" id="GO:0006782">
    <property type="term" value="P:protoporphyrinogen IX biosynthetic process"/>
    <property type="evidence" value="ECO:0007669"/>
    <property type="project" value="UniProtKB-UniRule"/>
</dbReference>
<evidence type="ECO:0000256" key="3">
    <source>
        <dbReference type="ARBA" id="ARBA00006501"/>
    </source>
</evidence>
<evidence type="ECO:0000256" key="11">
    <source>
        <dbReference type="ARBA" id="ARBA00023004"/>
    </source>
</evidence>
<name>A0A1T0CRU0_9GAMM</name>
<keyword evidence="9 14" id="KW-1133">Transmembrane helix</keyword>
<dbReference type="PANTHER" id="PTHR40255">
    <property type="entry name" value="UPF0093 MEMBRANE PROTEIN SLR1790"/>
    <property type="match status" value="1"/>
</dbReference>
<keyword evidence="7 14" id="KW-0812">Transmembrane</keyword>
<dbReference type="PIRSF" id="PIRSF004638">
    <property type="entry name" value="UCP004638"/>
    <property type="match status" value="1"/>
</dbReference>
<dbReference type="GO" id="GO:0070818">
    <property type="term" value="F:protoporphyrinogen oxidase activity"/>
    <property type="evidence" value="ECO:0007669"/>
    <property type="project" value="UniProtKB-UniRule"/>
</dbReference>
<feature type="transmembrane region" description="Helical" evidence="14">
    <location>
        <begin position="6"/>
        <end position="28"/>
    </location>
</feature>
<dbReference type="NCBIfam" id="TIGR00701">
    <property type="entry name" value="protoporphyrinogen oxidase HemJ"/>
    <property type="match status" value="1"/>
</dbReference>
<comment type="function">
    <text evidence="14 15">Catalyzes the oxidation of protoporphyrinogen IX to protoporphyrin IX.</text>
</comment>
<evidence type="ECO:0000256" key="12">
    <source>
        <dbReference type="ARBA" id="ARBA00023136"/>
    </source>
</evidence>
<gene>
    <name evidence="16" type="ORF">B0681_06150</name>
</gene>
<feature type="transmembrane region" description="Helical" evidence="14">
    <location>
        <begin position="82"/>
        <end position="104"/>
    </location>
</feature>
<reference evidence="16 17" key="1">
    <citation type="submission" date="2017-02" db="EMBL/GenBank/DDBJ databases">
        <title>Draft genome sequence of Moraxella porci CCUG 54912T type strain.</title>
        <authorList>
            <person name="Salva-Serra F."/>
            <person name="Engstrom-Jakobsson H."/>
            <person name="Thorell K."/>
            <person name="Jaen-Luchoro D."/>
            <person name="Gonzales-Siles L."/>
            <person name="Karlsson R."/>
            <person name="Yazdan S."/>
            <person name="Boulund F."/>
            <person name="Johnning A."/>
            <person name="Engstrand L."/>
            <person name="Kristiansson E."/>
            <person name="Moore E."/>
        </authorList>
    </citation>
    <scope>NUCLEOTIDE SEQUENCE [LARGE SCALE GENOMIC DNA]</scope>
    <source>
        <strain evidence="16 17">CCUG 54912</strain>
    </source>
</reference>
<evidence type="ECO:0000256" key="8">
    <source>
        <dbReference type="ARBA" id="ARBA00022723"/>
    </source>
</evidence>
<dbReference type="RefSeq" id="WP_078317900.1">
    <property type="nucleotide sequence ID" value="NZ_MUYV01000006.1"/>
</dbReference>
<dbReference type="EC" id="1.3.99.-" evidence="14 15"/>
<dbReference type="UniPathway" id="UPA00251">
    <property type="reaction ID" value="UER00324"/>
</dbReference>
<keyword evidence="6 14" id="KW-0349">Heme</keyword>
<evidence type="ECO:0000256" key="10">
    <source>
        <dbReference type="ARBA" id="ARBA00023002"/>
    </source>
</evidence>
<evidence type="ECO:0000256" key="14">
    <source>
        <dbReference type="HAMAP-Rule" id="MF_02239"/>
    </source>
</evidence>